<dbReference type="Gene3D" id="1.20.1250.20">
    <property type="entry name" value="MFS general substrate transporter like domains"/>
    <property type="match status" value="1"/>
</dbReference>
<organism evidence="8 9">
    <name type="scientific">Hypsibius exemplaris</name>
    <name type="common">Freshwater tardigrade</name>
    <dbReference type="NCBI Taxonomy" id="2072580"/>
    <lineage>
        <taxon>Eukaryota</taxon>
        <taxon>Metazoa</taxon>
        <taxon>Ecdysozoa</taxon>
        <taxon>Tardigrada</taxon>
        <taxon>Eutardigrada</taxon>
        <taxon>Parachela</taxon>
        <taxon>Hypsibioidea</taxon>
        <taxon>Hypsibiidae</taxon>
        <taxon>Hypsibius</taxon>
    </lineage>
</organism>
<comment type="caution">
    <text evidence="8">The sequence shown here is derived from an EMBL/GenBank/DDBJ whole genome shotgun (WGS) entry which is preliminary data.</text>
</comment>
<feature type="transmembrane region" description="Helical" evidence="6">
    <location>
        <begin position="15"/>
        <end position="33"/>
    </location>
</feature>
<evidence type="ECO:0000256" key="2">
    <source>
        <dbReference type="ARBA" id="ARBA00005241"/>
    </source>
</evidence>
<accession>A0A1W0WAK1</accession>
<dbReference type="AlphaFoldDB" id="A0A1W0WAK1"/>
<dbReference type="PANTHER" id="PTHR16172:SF30">
    <property type="entry name" value="SUGAR BABY, ISOFORM C"/>
    <property type="match status" value="1"/>
</dbReference>
<keyword evidence="4 6" id="KW-1133">Transmembrane helix</keyword>
<feature type="transmembrane region" description="Helical" evidence="6">
    <location>
        <begin position="72"/>
        <end position="90"/>
    </location>
</feature>
<dbReference type="OrthoDB" id="515887at2759"/>
<feature type="domain" description="Major facilitator superfamily associated" evidence="7">
    <location>
        <begin position="2"/>
        <end position="142"/>
    </location>
</feature>
<dbReference type="InterPro" id="IPR036259">
    <property type="entry name" value="MFS_trans_sf"/>
</dbReference>
<dbReference type="SUPFAM" id="SSF103473">
    <property type="entry name" value="MFS general substrate transporter"/>
    <property type="match status" value="1"/>
</dbReference>
<protein>
    <recommendedName>
        <fullName evidence="7">Major facilitator superfamily associated domain-containing protein</fullName>
    </recommendedName>
</protein>
<evidence type="ECO:0000259" key="7">
    <source>
        <dbReference type="Pfam" id="PF12832"/>
    </source>
</evidence>
<evidence type="ECO:0000256" key="6">
    <source>
        <dbReference type="SAM" id="Phobius"/>
    </source>
</evidence>
<comment type="subcellular location">
    <subcellularLocation>
        <location evidence="1">Membrane</location>
        <topology evidence="1">Multi-pass membrane protein</topology>
    </subcellularLocation>
</comment>
<evidence type="ECO:0000256" key="1">
    <source>
        <dbReference type="ARBA" id="ARBA00004141"/>
    </source>
</evidence>
<gene>
    <name evidence="8" type="ORF">BV898_13542</name>
</gene>
<keyword evidence="3 6" id="KW-0812">Transmembrane</keyword>
<dbReference type="InterPro" id="IPR024989">
    <property type="entry name" value="MFS_assoc_dom"/>
</dbReference>
<evidence type="ECO:0000256" key="4">
    <source>
        <dbReference type="ARBA" id="ARBA00022989"/>
    </source>
</evidence>
<dbReference type="GO" id="GO:0016020">
    <property type="term" value="C:membrane"/>
    <property type="evidence" value="ECO:0007669"/>
    <property type="project" value="UniProtKB-SubCell"/>
</dbReference>
<keyword evidence="9" id="KW-1185">Reference proteome</keyword>
<sequence>MLYGYLAWYQSELGGSNILIGVTVFVQACYEAPMMAISGWIIRKVGYHGCMLMCLLSFGIRFLGYYLMVNPWFVLLIDVVHSVGYGLFYASMTNFAFEKAPAGATATLQGVLGATYEGFGQGLGGIAAGFLYQAYGGRTTWLGYSIFSLAAAAFYARNHFGREYFAVAVCLYHQNNSSDNLAQHA</sequence>
<proteinExistence type="inferred from homology"/>
<evidence type="ECO:0000313" key="9">
    <source>
        <dbReference type="Proteomes" id="UP000192578"/>
    </source>
</evidence>
<evidence type="ECO:0000256" key="5">
    <source>
        <dbReference type="ARBA" id="ARBA00023136"/>
    </source>
</evidence>
<evidence type="ECO:0000256" key="3">
    <source>
        <dbReference type="ARBA" id="ARBA00022692"/>
    </source>
</evidence>
<dbReference type="Proteomes" id="UP000192578">
    <property type="component" value="Unassembled WGS sequence"/>
</dbReference>
<keyword evidence="5 6" id="KW-0472">Membrane</keyword>
<reference evidence="9" key="1">
    <citation type="submission" date="2017-01" db="EMBL/GenBank/DDBJ databases">
        <title>Comparative genomics of anhydrobiosis in the tardigrade Hypsibius dujardini.</title>
        <authorList>
            <person name="Yoshida Y."/>
            <person name="Koutsovoulos G."/>
            <person name="Laetsch D."/>
            <person name="Stevens L."/>
            <person name="Kumar S."/>
            <person name="Horikawa D."/>
            <person name="Ishino K."/>
            <person name="Komine S."/>
            <person name="Tomita M."/>
            <person name="Blaxter M."/>
            <person name="Arakawa K."/>
        </authorList>
    </citation>
    <scope>NUCLEOTIDE SEQUENCE [LARGE SCALE GENOMIC DNA]</scope>
    <source>
        <strain evidence="9">Z151</strain>
    </source>
</reference>
<dbReference type="InterPro" id="IPR051717">
    <property type="entry name" value="MFS_MFSD6"/>
</dbReference>
<dbReference type="Pfam" id="PF12832">
    <property type="entry name" value="MFS_1_like"/>
    <property type="match status" value="1"/>
</dbReference>
<dbReference type="PANTHER" id="PTHR16172">
    <property type="entry name" value="MAJOR FACILITATOR SUPERFAMILY DOMAIN-CONTAINING PROTEIN 6-LIKE"/>
    <property type="match status" value="1"/>
</dbReference>
<comment type="similarity">
    <text evidence="2">Belongs to the major facilitator superfamily. MFSD6 family.</text>
</comment>
<evidence type="ECO:0000313" key="8">
    <source>
        <dbReference type="EMBL" id="OQV12200.1"/>
    </source>
</evidence>
<name>A0A1W0WAK1_HYPEX</name>
<dbReference type="EMBL" id="MTYJ01000151">
    <property type="protein sequence ID" value="OQV12200.1"/>
    <property type="molecule type" value="Genomic_DNA"/>
</dbReference>